<sequence>MTSSLKVLRTYAKLSDPSLTALPPTVYFSHTKHTLTIFDAYPKALFHFLVLPRLSADESDLTDLRTLLRQHASGPGAGATLRVLADEAARLRGVVEEEMRARYGFAWDVWVGFHAVPSMEHLHLHVISSDLTAPALKTKRHYNSFSPRAGFFVPLAEVRTWFDDAAAAKVPRLAPEEYEPRLKYALECFRCEQPAKNMPALKKHLQDEFDALRKREGKSKKHRREAEDESASGTAKGKGKKVARLS</sequence>
<feature type="compositionally biased region" description="Basic residues" evidence="1">
    <location>
        <begin position="237"/>
        <end position="246"/>
    </location>
</feature>
<evidence type="ECO:0000256" key="1">
    <source>
        <dbReference type="SAM" id="MobiDB-lite"/>
    </source>
</evidence>
<dbReference type="Pfam" id="PF11969">
    <property type="entry name" value="DcpS_C"/>
    <property type="match status" value="1"/>
</dbReference>
<feature type="region of interest" description="Disordered" evidence="1">
    <location>
        <begin position="206"/>
        <end position="246"/>
    </location>
</feature>
<dbReference type="InterPro" id="IPR032566">
    <property type="entry name" value="Znf-C2HE"/>
</dbReference>
<comment type="caution">
    <text evidence="3">The sequence shown here is derived from an EMBL/GenBank/DDBJ whole genome shotgun (WGS) entry which is preliminary data.</text>
</comment>
<dbReference type="SUPFAM" id="SSF54197">
    <property type="entry name" value="HIT-like"/>
    <property type="match status" value="1"/>
</dbReference>
<dbReference type="GO" id="GO:1990165">
    <property type="term" value="F:single-strand break-containing DNA binding"/>
    <property type="evidence" value="ECO:0007669"/>
    <property type="project" value="TreeGrafter"/>
</dbReference>
<evidence type="ECO:0000259" key="2">
    <source>
        <dbReference type="Pfam" id="PF16278"/>
    </source>
</evidence>
<proteinExistence type="predicted"/>
<dbReference type="GO" id="GO:0030983">
    <property type="term" value="F:mismatched DNA binding"/>
    <property type="evidence" value="ECO:0007669"/>
    <property type="project" value="TreeGrafter"/>
</dbReference>
<dbReference type="GO" id="GO:0000012">
    <property type="term" value="P:single strand break repair"/>
    <property type="evidence" value="ECO:0007669"/>
    <property type="project" value="TreeGrafter"/>
</dbReference>
<organism evidence="3 4">
    <name type="scientific">Lactarius akahatsu</name>
    <dbReference type="NCBI Taxonomy" id="416441"/>
    <lineage>
        <taxon>Eukaryota</taxon>
        <taxon>Fungi</taxon>
        <taxon>Dikarya</taxon>
        <taxon>Basidiomycota</taxon>
        <taxon>Agaricomycotina</taxon>
        <taxon>Agaricomycetes</taxon>
        <taxon>Russulales</taxon>
        <taxon>Russulaceae</taxon>
        <taxon>Lactarius</taxon>
    </lineage>
</organism>
<dbReference type="Proteomes" id="UP001201163">
    <property type="component" value="Unassembled WGS sequence"/>
</dbReference>
<evidence type="ECO:0000313" key="4">
    <source>
        <dbReference type="Proteomes" id="UP001201163"/>
    </source>
</evidence>
<reference evidence="3" key="1">
    <citation type="submission" date="2022-01" db="EMBL/GenBank/DDBJ databases">
        <title>Comparative genomics reveals a dynamic genome evolution in the ectomycorrhizal milk-cap (Lactarius) mushrooms.</title>
        <authorList>
            <consortium name="DOE Joint Genome Institute"/>
            <person name="Lebreton A."/>
            <person name="Tang N."/>
            <person name="Kuo A."/>
            <person name="LaButti K."/>
            <person name="Drula E."/>
            <person name="Barry K."/>
            <person name="Clum A."/>
            <person name="Lipzen A."/>
            <person name="Mousain D."/>
            <person name="Ng V."/>
            <person name="Wang R."/>
            <person name="Wang X."/>
            <person name="Dai Y."/>
            <person name="Henrissat B."/>
            <person name="Grigoriev I.V."/>
            <person name="Guerin-Laguette A."/>
            <person name="Yu F."/>
            <person name="Martin F.M."/>
        </authorList>
    </citation>
    <scope>NUCLEOTIDE SEQUENCE</scope>
    <source>
        <strain evidence="3">QP</strain>
    </source>
</reference>
<dbReference type="InterPro" id="IPR036265">
    <property type="entry name" value="HIT-like_sf"/>
</dbReference>
<name>A0AAD4LSL7_9AGAM</name>
<gene>
    <name evidence="3" type="ORF">EDB92DRAFT_1789092</name>
</gene>
<dbReference type="GO" id="GO:0003697">
    <property type="term" value="F:single-stranded DNA binding"/>
    <property type="evidence" value="ECO:0007669"/>
    <property type="project" value="TreeGrafter"/>
</dbReference>
<dbReference type="GO" id="GO:0033699">
    <property type="term" value="F:DNA 5'-adenosine monophosphate hydrolase activity"/>
    <property type="evidence" value="ECO:0007669"/>
    <property type="project" value="TreeGrafter"/>
</dbReference>
<feature type="domain" description="Aprataxin C2HE/C2H2/C2HC zinc finger" evidence="2">
    <location>
        <begin position="150"/>
        <end position="210"/>
    </location>
</feature>
<dbReference type="EMBL" id="JAKELL010000001">
    <property type="protein sequence ID" value="KAH9001071.1"/>
    <property type="molecule type" value="Genomic_DNA"/>
</dbReference>
<dbReference type="Gene3D" id="3.30.428.10">
    <property type="entry name" value="HIT-like"/>
    <property type="match status" value="1"/>
</dbReference>
<keyword evidence="4" id="KW-1185">Reference proteome</keyword>
<dbReference type="AlphaFoldDB" id="A0AAD4LSL7"/>
<dbReference type="Pfam" id="PF16278">
    <property type="entry name" value="zf-C2HE"/>
    <property type="match status" value="1"/>
</dbReference>
<dbReference type="GO" id="GO:0005634">
    <property type="term" value="C:nucleus"/>
    <property type="evidence" value="ECO:0007669"/>
    <property type="project" value="TreeGrafter"/>
</dbReference>
<protein>
    <submittedName>
        <fullName evidence="3">HIT-like protein</fullName>
    </submittedName>
</protein>
<dbReference type="PANTHER" id="PTHR12486:SF4">
    <property type="entry name" value="APRATAXIN"/>
    <property type="match status" value="1"/>
</dbReference>
<accession>A0AAD4LSL7</accession>
<dbReference type="PANTHER" id="PTHR12486">
    <property type="entry name" value="APRATAXIN-RELATED"/>
    <property type="match status" value="1"/>
</dbReference>
<dbReference type="GO" id="GO:0003725">
    <property type="term" value="F:double-stranded RNA binding"/>
    <property type="evidence" value="ECO:0007669"/>
    <property type="project" value="TreeGrafter"/>
</dbReference>
<evidence type="ECO:0000313" key="3">
    <source>
        <dbReference type="EMBL" id="KAH9001071.1"/>
    </source>
</evidence>